<protein>
    <submittedName>
        <fullName evidence="1">Uncharacterized protein</fullName>
    </submittedName>
</protein>
<organism evidence="1 2">
    <name type="scientific">Thermonema lapsum</name>
    <dbReference type="NCBI Taxonomy" id="28195"/>
    <lineage>
        <taxon>Bacteria</taxon>
        <taxon>Pseudomonadati</taxon>
        <taxon>Bacteroidota</taxon>
        <taxon>Cytophagia</taxon>
        <taxon>Cytophagales</taxon>
        <taxon>Thermonemataceae</taxon>
        <taxon>Thermonema</taxon>
    </lineage>
</organism>
<dbReference type="RefSeq" id="WP_208409673.1">
    <property type="nucleotide sequence ID" value="NZ_JAASRN010000003.1"/>
</dbReference>
<comment type="caution">
    <text evidence="1">The sequence shown here is derived from an EMBL/GenBank/DDBJ whole genome shotgun (WGS) entry which is preliminary data.</text>
</comment>
<dbReference type="EMBL" id="JAASRN010000003">
    <property type="protein sequence ID" value="NIK74506.1"/>
    <property type="molecule type" value="Genomic_DNA"/>
</dbReference>
<dbReference type="AlphaFoldDB" id="A0A846MSD8"/>
<proteinExistence type="predicted"/>
<evidence type="ECO:0000313" key="2">
    <source>
        <dbReference type="Proteomes" id="UP000537126"/>
    </source>
</evidence>
<sequence>MLLAFVALGQYATNEVFGMGGGGTQALQVGCILCQRRRIKIVPELVHLFVLCLTAGT</sequence>
<gene>
    <name evidence="1" type="ORF">FHS56_002031</name>
</gene>
<keyword evidence="2" id="KW-1185">Reference proteome</keyword>
<accession>A0A846MSD8</accession>
<reference evidence="1 2" key="1">
    <citation type="submission" date="2020-03" db="EMBL/GenBank/DDBJ databases">
        <title>Genomic Encyclopedia of Type Strains, Phase IV (KMG-IV): sequencing the most valuable type-strain genomes for metagenomic binning, comparative biology and taxonomic classification.</title>
        <authorList>
            <person name="Goeker M."/>
        </authorList>
    </citation>
    <scope>NUCLEOTIDE SEQUENCE [LARGE SCALE GENOMIC DNA]</scope>
    <source>
        <strain evidence="1 2">DSM 5718</strain>
    </source>
</reference>
<evidence type="ECO:0000313" key="1">
    <source>
        <dbReference type="EMBL" id="NIK74506.1"/>
    </source>
</evidence>
<dbReference type="Proteomes" id="UP000537126">
    <property type="component" value="Unassembled WGS sequence"/>
</dbReference>
<name>A0A846MSD8_9BACT</name>